<comment type="catalytic activity">
    <reaction evidence="12">
        <text>a quinone + succinate = fumarate + a quinol</text>
        <dbReference type="Rhea" id="RHEA:40523"/>
        <dbReference type="ChEBI" id="CHEBI:24646"/>
        <dbReference type="ChEBI" id="CHEBI:29806"/>
        <dbReference type="ChEBI" id="CHEBI:30031"/>
        <dbReference type="ChEBI" id="CHEBI:132124"/>
        <dbReference type="EC" id="1.3.5.1"/>
    </reaction>
</comment>
<evidence type="ECO:0000256" key="9">
    <source>
        <dbReference type="ARBA" id="ARBA00022982"/>
    </source>
</evidence>
<name>A0AA41X275_9BACI</name>
<dbReference type="InterPro" id="IPR030664">
    <property type="entry name" value="SdhA/FrdA/AprA"/>
</dbReference>
<organism evidence="17 18">
    <name type="scientific">Ectobacillus ponti</name>
    <dbReference type="NCBI Taxonomy" id="2961894"/>
    <lineage>
        <taxon>Bacteria</taxon>
        <taxon>Bacillati</taxon>
        <taxon>Bacillota</taxon>
        <taxon>Bacilli</taxon>
        <taxon>Bacillales</taxon>
        <taxon>Bacillaceae</taxon>
        <taxon>Ectobacillus</taxon>
    </lineage>
</organism>
<keyword evidence="7" id="KW-0285">Flavoprotein</keyword>
<evidence type="ECO:0000256" key="11">
    <source>
        <dbReference type="ARBA" id="ARBA00023136"/>
    </source>
</evidence>
<feature type="active site" description="Proton acceptor" evidence="13">
    <location>
        <position position="284"/>
    </location>
</feature>
<evidence type="ECO:0000256" key="6">
    <source>
        <dbReference type="ARBA" id="ARBA00022475"/>
    </source>
</evidence>
<dbReference type="PRINTS" id="PR00411">
    <property type="entry name" value="PNDRDTASEI"/>
</dbReference>
<dbReference type="PANTHER" id="PTHR11632">
    <property type="entry name" value="SUCCINATE DEHYDROGENASE 2 FLAVOPROTEIN SUBUNIT"/>
    <property type="match status" value="1"/>
</dbReference>
<keyword evidence="5" id="KW-0813">Transport</keyword>
<dbReference type="EC" id="1.3.5.1" evidence="4"/>
<dbReference type="SUPFAM" id="SSF56425">
    <property type="entry name" value="Succinate dehydrogenase/fumarate reductase flavoprotein, catalytic domain"/>
    <property type="match status" value="1"/>
</dbReference>
<evidence type="ECO:0000256" key="10">
    <source>
        <dbReference type="ARBA" id="ARBA00023002"/>
    </source>
</evidence>
<dbReference type="InterPro" id="IPR003952">
    <property type="entry name" value="FRD_SDH_FAD_BS"/>
</dbReference>
<accession>A0AA41X275</accession>
<feature type="domain" description="FAD-dependent oxidoreductase 2 FAD-binding" evidence="15">
    <location>
        <begin position="5"/>
        <end position="391"/>
    </location>
</feature>
<proteinExistence type="inferred from homology"/>
<dbReference type="Pfam" id="PF00890">
    <property type="entry name" value="FAD_binding_2"/>
    <property type="match status" value="1"/>
</dbReference>
<gene>
    <name evidence="17" type="primary">sdhA</name>
    <name evidence="17" type="ORF">NK662_02315</name>
</gene>
<evidence type="ECO:0000256" key="8">
    <source>
        <dbReference type="ARBA" id="ARBA00022827"/>
    </source>
</evidence>
<evidence type="ECO:0000256" key="2">
    <source>
        <dbReference type="ARBA" id="ARBA00004413"/>
    </source>
</evidence>
<dbReference type="Gene3D" id="4.10.80.40">
    <property type="entry name" value="succinate dehydrogenase protein domain"/>
    <property type="match status" value="1"/>
</dbReference>
<evidence type="ECO:0000256" key="1">
    <source>
        <dbReference type="ARBA" id="ARBA00001974"/>
    </source>
</evidence>
<evidence type="ECO:0000256" key="12">
    <source>
        <dbReference type="ARBA" id="ARBA00049220"/>
    </source>
</evidence>
<dbReference type="GO" id="GO:0009061">
    <property type="term" value="P:anaerobic respiration"/>
    <property type="evidence" value="ECO:0007669"/>
    <property type="project" value="TreeGrafter"/>
</dbReference>
<dbReference type="Pfam" id="PF02910">
    <property type="entry name" value="Succ_DH_flav_C"/>
    <property type="match status" value="1"/>
</dbReference>
<evidence type="ECO:0000256" key="5">
    <source>
        <dbReference type="ARBA" id="ARBA00022448"/>
    </source>
</evidence>
<dbReference type="InterPro" id="IPR015939">
    <property type="entry name" value="Fum_Rdtase/Succ_DH_flav-like_C"/>
</dbReference>
<evidence type="ECO:0000313" key="18">
    <source>
        <dbReference type="Proteomes" id="UP001156102"/>
    </source>
</evidence>
<dbReference type="Proteomes" id="UP001156102">
    <property type="component" value="Unassembled WGS sequence"/>
</dbReference>
<comment type="caution">
    <text evidence="17">The sequence shown here is derived from an EMBL/GenBank/DDBJ whole genome shotgun (WGS) entry which is preliminary data.</text>
</comment>
<dbReference type="InterPro" id="IPR011280">
    <property type="entry name" value="Succ_DH/Fum_Rdt_flav_su"/>
</dbReference>
<feature type="domain" description="Fumarate reductase/succinate dehydrogenase flavoprotein-like C-terminal" evidence="16">
    <location>
        <begin position="451"/>
        <end position="578"/>
    </location>
</feature>
<comment type="subcellular location">
    <subcellularLocation>
        <location evidence="2">Cell membrane</location>
        <topology evidence="2">Peripheral membrane protein</topology>
        <orientation evidence="2">Cytoplasmic side</orientation>
    </subcellularLocation>
</comment>
<dbReference type="NCBIfam" id="TIGR01811">
    <property type="entry name" value="sdhA_Bsu"/>
    <property type="match status" value="1"/>
</dbReference>
<dbReference type="Gene3D" id="3.90.700.10">
    <property type="entry name" value="Succinate dehydrogenase/fumarate reductase flavoprotein, catalytic domain"/>
    <property type="match status" value="1"/>
</dbReference>
<dbReference type="GO" id="GO:0050660">
    <property type="term" value="F:flavin adenine dinucleotide binding"/>
    <property type="evidence" value="ECO:0007669"/>
    <property type="project" value="TreeGrafter"/>
</dbReference>
<keyword evidence="6" id="KW-1003">Cell membrane</keyword>
<dbReference type="PIRSF" id="PIRSF000171">
    <property type="entry name" value="SDHA_APRA_LASPO"/>
    <property type="match status" value="1"/>
</dbReference>
<dbReference type="FunFam" id="1.20.58.100:FF:000004">
    <property type="entry name" value="Succinate dehydrogenase flavoprotein subunit"/>
    <property type="match status" value="1"/>
</dbReference>
<evidence type="ECO:0000256" key="7">
    <source>
        <dbReference type="ARBA" id="ARBA00022630"/>
    </source>
</evidence>
<dbReference type="GO" id="GO:0009055">
    <property type="term" value="F:electron transfer activity"/>
    <property type="evidence" value="ECO:0007669"/>
    <property type="project" value="TreeGrafter"/>
</dbReference>
<protein>
    <recommendedName>
        <fullName evidence="4">succinate dehydrogenase</fullName>
        <ecNumber evidence="4">1.3.5.1</ecNumber>
    </recommendedName>
</protein>
<dbReference type="EMBL" id="JANCLT010000001">
    <property type="protein sequence ID" value="MCP8967372.1"/>
    <property type="molecule type" value="Genomic_DNA"/>
</dbReference>
<sequence length="598" mass="66221">MKGKLIVVGGGLAGLMATIKAAEAGVKVDLFSLVPVKRSHSVCAQGGINGAVNTKGEGDSPWEHFDDTAYGGDFLADQPPIKAMCEAAPGIIHLMDRMGVMFNRTDEGLLDFRRFGGTKHHRTAFAGATTGQQLLYALDEQVRRHEVAGLVTKFEGWEFLRAIVDDEGVCRGIVAQNLTSMEIKSFAADAVIMATGGPGIIFGKSTNSIINTGTAAAAVYKQGAIYANGEFIQIHPTAIPGDDKLRLMSESARGEGGRVWTYKDGKPWYFLEEKYPAYGNLVPRDIATREIFHVCVDMKLGINGENMVYLDLSHKDPKELDIKLGGIIEIYEKFMGDDPRKVPMKIFPAVHYSMGGLWVDYDQMTNIPGLFAAGECDYSMHGANRLGANSLLSAIYGGMVAGPKAIEYMKGLEKSADAVSASVFENSELAEIERFNNILSLDGTENAYVLHKELGEWMTDNVTVVRYDKKLLDTDDKIQELMERYKRININDTAKWSNQGASFTRQLENMLDLARVITLGAYHRKESRGAHYKPEYPNRDDANFMKHTMAEFDAAARAPRFHYKDVDVSLISPRKRDYTTDKKKKPAVEEKKGDKQHV</sequence>
<evidence type="ECO:0000256" key="3">
    <source>
        <dbReference type="ARBA" id="ARBA00008040"/>
    </source>
</evidence>
<comment type="similarity">
    <text evidence="3">Belongs to the FAD-dependent oxidoreductase 2 family. FRD/SDH subfamily.</text>
</comment>
<dbReference type="GO" id="GO:0005886">
    <property type="term" value="C:plasma membrane"/>
    <property type="evidence" value="ECO:0007669"/>
    <property type="project" value="UniProtKB-SubCell"/>
</dbReference>
<dbReference type="InterPro" id="IPR037099">
    <property type="entry name" value="Fum_R/Succ_DH_flav-like_C_sf"/>
</dbReference>
<keyword evidence="9" id="KW-0249">Electron transport</keyword>
<dbReference type="GO" id="GO:0008177">
    <property type="term" value="F:succinate dehydrogenase (quinone) activity"/>
    <property type="evidence" value="ECO:0007669"/>
    <property type="project" value="UniProtKB-EC"/>
</dbReference>
<dbReference type="InterPro" id="IPR027477">
    <property type="entry name" value="Succ_DH/fumarate_Rdtase_cat_sf"/>
</dbReference>
<dbReference type="NCBIfam" id="NF006392">
    <property type="entry name" value="PRK08641.1"/>
    <property type="match status" value="1"/>
</dbReference>
<evidence type="ECO:0000256" key="14">
    <source>
        <dbReference type="SAM" id="MobiDB-lite"/>
    </source>
</evidence>
<reference evidence="17" key="1">
    <citation type="submission" date="2022-07" db="EMBL/GenBank/DDBJ databases">
        <authorList>
            <person name="Li W.-J."/>
            <person name="Deng Q.-Q."/>
        </authorList>
    </citation>
    <scope>NUCLEOTIDE SEQUENCE</scope>
    <source>
        <strain evidence="17">SYSU M60031</strain>
    </source>
</reference>
<evidence type="ECO:0000313" key="17">
    <source>
        <dbReference type="EMBL" id="MCP8967372.1"/>
    </source>
</evidence>
<dbReference type="PRINTS" id="PR00368">
    <property type="entry name" value="FADPNR"/>
</dbReference>
<comment type="cofactor">
    <cofactor evidence="1">
        <name>FAD</name>
        <dbReference type="ChEBI" id="CHEBI:57692"/>
    </cofactor>
</comment>
<dbReference type="Gene3D" id="3.50.50.60">
    <property type="entry name" value="FAD/NAD(P)-binding domain"/>
    <property type="match status" value="1"/>
</dbReference>
<dbReference type="InterPro" id="IPR003953">
    <property type="entry name" value="FAD-dep_OxRdtase_2_FAD-bd"/>
</dbReference>
<evidence type="ECO:0000259" key="15">
    <source>
        <dbReference type="Pfam" id="PF00890"/>
    </source>
</evidence>
<dbReference type="GO" id="GO:0033765">
    <property type="term" value="F:steroid dehydrogenase activity, acting on the CH-CH group of donors"/>
    <property type="evidence" value="ECO:0007669"/>
    <property type="project" value="UniProtKB-ARBA"/>
</dbReference>
<dbReference type="SUPFAM" id="SSF51905">
    <property type="entry name" value="FAD/NAD(P)-binding domain"/>
    <property type="match status" value="1"/>
</dbReference>
<keyword evidence="8" id="KW-0274">FAD</keyword>
<dbReference type="AlphaFoldDB" id="A0AA41X275"/>
<dbReference type="FunFam" id="3.50.50.60:FF:000009">
    <property type="entry name" value="Succinate dehydrogenase flavoprotein subunit"/>
    <property type="match status" value="1"/>
</dbReference>
<dbReference type="Gene3D" id="1.20.58.100">
    <property type="entry name" value="Fumarate reductase/succinate dehydrogenase flavoprotein-like, C-terminal domain"/>
    <property type="match status" value="1"/>
</dbReference>
<dbReference type="RefSeq" id="WP_254756940.1">
    <property type="nucleotide sequence ID" value="NZ_JANCLT010000001.1"/>
</dbReference>
<feature type="region of interest" description="Disordered" evidence="14">
    <location>
        <begin position="574"/>
        <end position="598"/>
    </location>
</feature>
<dbReference type="FunFam" id="3.90.700.10:FF:000004">
    <property type="entry name" value="Succinate dehydrogenase flavoprotein subunit"/>
    <property type="match status" value="1"/>
</dbReference>
<dbReference type="PROSITE" id="PS00504">
    <property type="entry name" value="FRD_SDH_FAD_BINDING"/>
    <property type="match status" value="1"/>
</dbReference>
<dbReference type="InterPro" id="IPR036188">
    <property type="entry name" value="FAD/NAD-bd_sf"/>
</dbReference>
<dbReference type="PANTHER" id="PTHR11632:SF53">
    <property type="entry name" value="SUCCINATE DEHYDROGENASE FLAVOPROTEIN SUBUNIT"/>
    <property type="match status" value="1"/>
</dbReference>
<evidence type="ECO:0000259" key="16">
    <source>
        <dbReference type="Pfam" id="PF02910"/>
    </source>
</evidence>
<keyword evidence="10" id="KW-0560">Oxidoreductase</keyword>
<evidence type="ECO:0000256" key="13">
    <source>
        <dbReference type="PIRSR" id="PIRSR000171-1"/>
    </source>
</evidence>
<keyword evidence="11" id="KW-0472">Membrane</keyword>
<keyword evidence="18" id="KW-1185">Reference proteome</keyword>
<dbReference type="SUPFAM" id="SSF46977">
    <property type="entry name" value="Succinate dehydrogenase/fumarate reductase flavoprotein C-terminal domain"/>
    <property type="match status" value="1"/>
</dbReference>
<evidence type="ECO:0000256" key="4">
    <source>
        <dbReference type="ARBA" id="ARBA00012792"/>
    </source>
</evidence>